<evidence type="ECO:0000256" key="1">
    <source>
        <dbReference type="ARBA" id="ARBA00001957"/>
    </source>
</evidence>
<evidence type="ECO:0000256" key="3">
    <source>
        <dbReference type="ARBA" id="ARBA00022553"/>
    </source>
</evidence>
<feature type="non-terminal residue" evidence="6">
    <location>
        <position position="1"/>
    </location>
</feature>
<dbReference type="InterPro" id="IPR023213">
    <property type="entry name" value="CAT-like_dom_sf"/>
</dbReference>
<evidence type="ECO:0000256" key="2">
    <source>
        <dbReference type="ARBA" id="ARBA00022450"/>
    </source>
</evidence>
<comment type="caution">
    <text evidence="6">The sequence shown here is derived from an EMBL/GenBank/DDBJ whole genome shotgun (WGS) entry which is preliminary data.</text>
</comment>
<feature type="compositionally biased region" description="Low complexity" evidence="4">
    <location>
        <begin position="100"/>
        <end position="119"/>
    </location>
</feature>
<dbReference type="RefSeq" id="WP_380865303.1">
    <property type="nucleotide sequence ID" value="NZ_JBHSKM010000050.1"/>
</dbReference>
<dbReference type="Gene3D" id="3.30.559.30">
    <property type="entry name" value="Nonribosomal peptide synthetase, condensation domain"/>
    <property type="match status" value="1"/>
</dbReference>
<dbReference type="Gene3D" id="3.30.559.10">
    <property type="entry name" value="Chloramphenicol acetyltransferase-like domain"/>
    <property type="match status" value="1"/>
</dbReference>
<dbReference type="PANTHER" id="PTHR45527">
    <property type="entry name" value="NONRIBOSOMAL PEPTIDE SYNTHETASE"/>
    <property type="match status" value="1"/>
</dbReference>
<dbReference type="SUPFAM" id="SSF47336">
    <property type="entry name" value="ACP-like"/>
    <property type="match status" value="1"/>
</dbReference>
<dbReference type="Proteomes" id="UP001596263">
    <property type="component" value="Unassembled WGS sequence"/>
</dbReference>
<keyword evidence="7" id="KW-1185">Reference proteome</keyword>
<evidence type="ECO:0000259" key="5">
    <source>
        <dbReference type="PROSITE" id="PS50075"/>
    </source>
</evidence>
<name>A0ABW0CZE8_STRCD</name>
<dbReference type="SUPFAM" id="SSF52777">
    <property type="entry name" value="CoA-dependent acyltransferases"/>
    <property type="match status" value="1"/>
</dbReference>
<feature type="region of interest" description="Disordered" evidence="4">
    <location>
        <begin position="89"/>
        <end position="119"/>
    </location>
</feature>
<evidence type="ECO:0000313" key="6">
    <source>
        <dbReference type="EMBL" id="MFC5220483.1"/>
    </source>
</evidence>
<evidence type="ECO:0000256" key="4">
    <source>
        <dbReference type="SAM" id="MobiDB-lite"/>
    </source>
</evidence>
<dbReference type="PROSITE" id="PS00012">
    <property type="entry name" value="PHOSPHOPANTETHEINE"/>
    <property type="match status" value="1"/>
</dbReference>
<protein>
    <submittedName>
        <fullName evidence="6">Phosphopantetheine-binding protein</fullName>
    </submittedName>
</protein>
<dbReference type="Pfam" id="PF00550">
    <property type="entry name" value="PP-binding"/>
    <property type="match status" value="1"/>
</dbReference>
<dbReference type="PROSITE" id="PS50075">
    <property type="entry name" value="CARRIER"/>
    <property type="match status" value="1"/>
</dbReference>
<keyword evidence="2" id="KW-0596">Phosphopantetheine</keyword>
<dbReference type="Gene3D" id="1.10.1200.10">
    <property type="entry name" value="ACP-like"/>
    <property type="match status" value="1"/>
</dbReference>
<dbReference type="InterPro" id="IPR036736">
    <property type="entry name" value="ACP-like_sf"/>
</dbReference>
<dbReference type="InterPro" id="IPR020806">
    <property type="entry name" value="PKS_PP-bd"/>
</dbReference>
<gene>
    <name evidence="6" type="ORF">ACFPQ9_42425</name>
</gene>
<dbReference type="InterPro" id="IPR009081">
    <property type="entry name" value="PP-bd_ACP"/>
</dbReference>
<proteinExistence type="predicted"/>
<keyword evidence="3" id="KW-0597">Phosphoprotein</keyword>
<accession>A0ABW0CZE8</accession>
<sequence>NPPRHPSRNPLFQVMLAQQYHTQLTPHIGTTRASYFPVATEDAVFDLAFAFSEELDGQGMILNTQFTASLFERATVERLLDRMEELLDRTADGDPPVIHPTGGPRTPTAQPTTPTAPAASDRTLATVRGIFEEVLHRRDITDDDNFFDLGGHSLTAMRLINTIRDRLDVRVPVRVLMRQSTVAGLAGVVEERMRTAESEDASASPVG</sequence>
<evidence type="ECO:0000313" key="7">
    <source>
        <dbReference type="Proteomes" id="UP001596263"/>
    </source>
</evidence>
<dbReference type="PANTHER" id="PTHR45527:SF1">
    <property type="entry name" value="FATTY ACID SYNTHASE"/>
    <property type="match status" value="1"/>
</dbReference>
<dbReference type="EMBL" id="JBHSKM010000050">
    <property type="protein sequence ID" value="MFC5220483.1"/>
    <property type="molecule type" value="Genomic_DNA"/>
</dbReference>
<feature type="domain" description="Carrier" evidence="5">
    <location>
        <begin position="118"/>
        <end position="193"/>
    </location>
</feature>
<comment type="cofactor">
    <cofactor evidence="1">
        <name>pantetheine 4'-phosphate</name>
        <dbReference type="ChEBI" id="CHEBI:47942"/>
    </cofactor>
</comment>
<organism evidence="6 7">
    <name type="scientific">Streptomyces coerulescens</name>
    <dbReference type="NCBI Taxonomy" id="29304"/>
    <lineage>
        <taxon>Bacteria</taxon>
        <taxon>Bacillati</taxon>
        <taxon>Actinomycetota</taxon>
        <taxon>Actinomycetes</taxon>
        <taxon>Kitasatosporales</taxon>
        <taxon>Streptomycetaceae</taxon>
        <taxon>Streptomyces</taxon>
    </lineage>
</organism>
<reference evidence="7" key="1">
    <citation type="journal article" date="2019" name="Int. J. Syst. Evol. Microbiol.">
        <title>The Global Catalogue of Microorganisms (GCM) 10K type strain sequencing project: providing services to taxonomists for standard genome sequencing and annotation.</title>
        <authorList>
            <consortium name="The Broad Institute Genomics Platform"/>
            <consortium name="The Broad Institute Genome Sequencing Center for Infectious Disease"/>
            <person name="Wu L."/>
            <person name="Ma J."/>
        </authorList>
    </citation>
    <scope>NUCLEOTIDE SEQUENCE [LARGE SCALE GENOMIC DNA]</scope>
    <source>
        <strain evidence="7">KCTC 42586</strain>
    </source>
</reference>
<dbReference type="InterPro" id="IPR006162">
    <property type="entry name" value="Ppantetheine_attach_site"/>
</dbReference>
<dbReference type="SMART" id="SM00823">
    <property type="entry name" value="PKS_PP"/>
    <property type="match status" value="1"/>
</dbReference>